<evidence type="ECO:0000313" key="3">
    <source>
        <dbReference type="Proteomes" id="UP001273935"/>
    </source>
</evidence>
<dbReference type="Proteomes" id="UP001273935">
    <property type="component" value="Unassembled WGS sequence"/>
</dbReference>
<keyword evidence="1" id="KW-0812">Transmembrane</keyword>
<organism evidence="2 3">
    <name type="scientific">Metapseudomonas otitidis</name>
    <dbReference type="NCBI Taxonomy" id="319939"/>
    <lineage>
        <taxon>Bacteria</taxon>
        <taxon>Pseudomonadati</taxon>
        <taxon>Pseudomonadota</taxon>
        <taxon>Gammaproteobacteria</taxon>
        <taxon>Pseudomonadales</taxon>
        <taxon>Pseudomonadaceae</taxon>
        <taxon>Metapseudomonas</taxon>
    </lineage>
</organism>
<gene>
    <name evidence="2" type="ORF">R0G64_32550</name>
</gene>
<accession>A0ABU3Y1J9</accession>
<proteinExistence type="predicted"/>
<evidence type="ECO:0000313" key="2">
    <source>
        <dbReference type="EMBL" id="MDV3444043.1"/>
    </source>
</evidence>
<feature type="non-terminal residue" evidence="2">
    <location>
        <position position="1"/>
    </location>
</feature>
<keyword evidence="1" id="KW-0472">Membrane</keyword>
<keyword evidence="1" id="KW-1133">Transmembrane helix</keyword>
<protein>
    <submittedName>
        <fullName evidence="2">Uncharacterized protein</fullName>
    </submittedName>
</protein>
<name>A0ABU3Y1J9_9GAMM</name>
<keyword evidence="3" id="KW-1185">Reference proteome</keyword>
<feature type="non-terminal residue" evidence="2">
    <location>
        <position position="70"/>
    </location>
</feature>
<dbReference type="EMBL" id="JAWJUL010000610">
    <property type="protein sequence ID" value="MDV3444043.1"/>
    <property type="molecule type" value="Genomic_DNA"/>
</dbReference>
<reference evidence="2 3" key="1">
    <citation type="submission" date="2023-10" db="EMBL/GenBank/DDBJ databases">
        <title>Pseudomonas otitidis isolated from a paediatric patient with cystic fibrosis in Chile.</title>
        <authorList>
            <person name="Amsteins-Romero L."/>
            <person name="Opazo-Capurro A."/>
            <person name="Matus-Kohler M."/>
            <person name="Gonzalez-Rocha G."/>
        </authorList>
    </citation>
    <scope>NUCLEOTIDE SEQUENCE [LARGE SCALE GENOMIC DNA]</scope>
    <source>
        <strain evidence="2 3">P-714</strain>
    </source>
</reference>
<comment type="caution">
    <text evidence="2">The sequence shown here is derived from an EMBL/GenBank/DDBJ whole genome shotgun (WGS) entry which is preliminary data.</text>
</comment>
<evidence type="ECO:0000256" key="1">
    <source>
        <dbReference type="SAM" id="Phobius"/>
    </source>
</evidence>
<feature type="transmembrane region" description="Helical" evidence="1">
    <location>
        <begin position="28"/>
        <end position="49"/>
    </location>
</feature>
<sequence length="70" mass="7382">CTELGDGLAAAQWSNHHDARDYEGPSHHTLSCYLAGGALGLAGLALLFWPELAGHQASRETWLGLGLALL</sequence>